<name>A0A2M7BYE5_9BACT</name>
<dbReference type="PANTHER" id="PTHR43845">
    <property type="entry name" value="BLR5969 PROTEIN"/>
    <property type="match status" value="1"/>
</dbReference>
<sequence>MSQIANLIQKFIFSDSKRAMKFLSSRSDEWWEKKGQAKALTTFYETIEKVPVYRNFLIKRKVDPKEIKTFKDFQEKVPLTDKKSYILQNSLEDLCIEKLDKMYTVSMSSGTSGFPCFWPRLQGQDRMIPKFMEFSLLQNAEIDKKSTLLIVGLALGVYTAGEMMIYAMKELADQKKYSITVVTTGSEKESIVQVLKNLAPRYQQVLLWGYPSFLRQVIDEAEKEGIDFEKLNLKIGIGGEGFTKQWEDFIKEKLRLPKEDPARVMTVFGESVGGVIGISSPFTNLIRELAFQDSALFQELFGKAKGMYLLPILVEFNPLSVFIEEVHGELVITKRGAIPIIRYNLHDIGGVISHQKVLEILRIHRYDPFKLLREWNIEKEKIWTQPMFYVFGRLDNVISIDGANVYPESLEEIIYTNQITGVKGFKLGFKTDPSSQWQRFWVYLELKKNIVLTKEEEKRLKERAHDLILNHLLRVNNDFRKSYNDNPTVCDPFIEIYPEGTGLFVVDNKLTKRRLIEK</sequence>
<reference evidence="2" key="1">
    <citation type="submission" date="2017-09" db="EMBL/GenBank/DDBJ databases">
        <title>Depth-based differentiation of microbial function through sediment-hosted aquifers and enrichment of novel symbionts in the deep terrestrial subsurface.</title>
        <authorList>
            <person name="Probst A.J."/>
            <person name="Ladd B."/>
            <person name="Jarett J.K."/>
            <person name="Geller-Mcgrath D.E."/>
            <person name="Sieber C.M.K."/>
            <person name="Emerson J.B."/>
            <person name="Anantharaman K."/>
            <person name="Thomas B.C."/>
            <person name="Malmstrom R."/>
            <person name="Stieglmeier M."/>
            <person name="Klingl A."/>
            <person name="Woyke T."/>
            <person name="Ryan C.M."/>
            <person name="Banfield J.F."/>
        </authorList>
    </citation>
    <scope>NUCLEOTIDE SEQUENCE [LARGE SCALE GENOMIC DNA]</scope>
</reference>
<dbReference type="SUPFAM" id="SSF56801">
    <property type="entry name" value="Acetyl-CoA synthetase-like"/>
    <property type="match status" value="1"/>
</dbReference>
<dbReference type="PANTHER" id="PTHR43845:SF1">
    <property type="entry name" value="BLR5969 PROTEIN"/>
    <property type="match status" value="1"/>
</dbReference>
<dbReference type="EMBL" id="PEUV01000023">
    <property type="protein sequence ID" value="PIV12709.1"/>
    <property type="molecule type" value="Genomic_DNA"/>
</dbReference>
<accession>A0A2M7BYE5</accession>
<evidence type="ECO:0000313" key="1">
    <source>
        <dbReference type="EMBL" id="PIV12709.1"/>
    </source>
</evidence>
<dbReference type="Proteomes" id="UP000230324">
    <property type="component" value="Unassembled WGS sequence"/>
</dbReference>
<evidence type="ECO:0008006" key="3">
    <source>
        <dbReference type="Google" id="ProtNLM"/>
    </source>
</evidence>
<comment type="caution">
    <text evidence="1">The sequence shown here is derived from an EMBL/GenBank/DDBJ whole genome shotgun (WGS) entry which is preliminary data.</text>
</comment>
<protein>
    <recommendedName>
        <fullName evidence="3">Phenylacetate--CoA ligase</fullName>
    </recommendedName>
</protein>
<evidence type="ECO:0000313" key="2">
    <source>
        <dbReference type="Proteomes" id="UP000230324"/>
    </source>
</evidence>
<proteinExistence type="predicted"/>
<dbReference type="Gene3D" id="3.40.50.12780">
    <property type="entry name" value="N-terminal domain of ligase-like"/>
    <property type="match status" value="1"/>
</dbReference>
<dbReference type="AlphaFoldDB" id="A0A2M7BYE5"/>
<organism evidence="1 2">
    <name type="scientific">Candidatus Nealsonbacteria bacterium CG03_land_8_20_14_0_80_36_12</name>
    <dbReference type="NCBI Taxonomy" id="1974701"/>
    <lineage>
        <taxon>Bacteria</taxon>
        <taxon>Candidatus Nealsoniibacteriota</taxon>
    </lineage>
</organism>
<dbReference type="InterPro" id="IPR042099">
    <property type="entry name" value="ANL_N_sf"/>
</dbReference>
<gene>
    <name evidence="1" type="ORF">COS47_01110</name>
</gene>